<dbReference type="EMBL" id="QGMI01001653">
    <property type="protein sequence ID" value="TVY32563.1"/>
    <property type="molecule type" value="Genomic_DNA"/>
</dbReference>
<evidence type="ECO:0000313" key="1">
    <source>
        <dbReference type="EMBL" id="TVY32563.1"/>
    </source>
</evidence>
<sequence length="281" mass="31279">MAIDEDRSRWEKNLNLSLQRVDAEKGHRLDFTIMLNSKRLVVTVFPTSCPEDHISLLVSQYDESFMDNDEKLDKIQEEIVDIIYDAGWRKFAPLAPGIATGSSSPPNSLYSALNPETYYFRLVVDGENADIWCNHVSWALHGQRPGACVGPRGTCYPTEPLFGPDYVALNVTANLPTYSARDITFTRKLMGLGFIAKVSLNGHDMCCKVLNPNQVKAVQREFACLKKIADSQHADLISAPRLIGFVVDDNPADGIGILEEYIPHTMTLARFLKSTAIVATE</sequence>
<dbReference type="AlphaFoldDB" id="A0A8H8U3R9"/>
<reference evidence="1 2" key="1">
    <citation type="submission" date="2018-05" db="EMBL/GenBank/DDBJ databases">
        <title>Genome sequencing and assembly of the regulated plant pathogen Lachnellula willkommii and related sister species for the development of diagnostic species identification markers.</title>
        <authorList>
            <person name="Giroux E."/>
            <person name="Bilodeau G."/>
        </authorList>
    </citation>
    <scope>NUCLEOTIDE SEQUENCE [LARGE SCALE GENOMIC DNA]</scope>
    <source>
        <strain evidence="1 2">CBS 160.35</strain>
    </source>
</reference>
<dbReference type="Proteomes" id="UP000443090">
    <property type="component" value="Unassembled WGS sequence"/>
</dbReference>
<accession>A0A8H8U3R9</accession>
<dbReference type="OrthoDB" id="4062651at2759"/>
<gene>
    <name evidence="1" type="ORF">LOCC1_G008808</name>
</gene>
<name>A0A8H8U3R9_9HELO</name>
<organism evidence="1 2">
    <name type="scientific">Lachnellula occidentalis</name>
    <dbReference type="NCBI Taxonomy" id="215460"/>
    <lineage>
        <taxon>Eukaryota</taxon>
        <taxon>Fungi</taxon>
        <taxon>Dikarya</taxon>
        <taxon>Ascomycota</taxon>
        <taxon>Pezizomycotina</taxon>
        <taxon>Leotiomycetes</taxon>
        <taxon>Helotiales</taxon>
        <taxon>Lachnaceae</taxon>
        <taxon>Lachnellula</taxon>
    </lineage>
</organism>
<proteinExistence type="predicted"/>
<keyword evidence="2" id="KW-1185">Reference proteome</keyword>
<comment type="caution">
    <text evidence="1">The sequence shown here is derived from an EMBL/GenBank/DDBJ whole genome shotgun (WGS) entry which is preliminary data.</text>
</comment>
<evidence type="ECO:0000313" key="2">
    <source>
        <dbReference type="Proteomes" id="UP000443090"/>
    </source>
</evidence>
<protein>
    <submittedName>
        <fullName evidence="1">Uncharacterized protein</fullName>
    </submittedName>
</protein>